<evidence type="ECO:0000256" key="1">
    <source>
        <dbReference type="SAM" id="MobiDB-lite"/>
    </source>
</evidence>
<gene>
    <name evidence="2" type="primary">rpoC1_3</name>
    <name evidence="2" type="ORF">CM83_46379</name>
</gene>
<organism evidence="2">
    <name type="scientific">Lygus hesperus</name>
    <name type="common">Western plant bug</name>
    <dbReference type="NCBI Taxonomy" id="30085"/>
    <lineage>
        <taxon>Eukaryota</taxon>
        <taxon>Metazoa</taxon>
        <taxon>Ecdysozoa</taxon>
        <taxon>Arthropoda</taxon>
        <taxon>Hexapoda</taxon>
        <taxon>Insecta</taxon>
        <taxon>Pterygota</taxon>
        <taxon>Neoptera</taxon>
        <taxon>Paraneoptera</taxon>
        <taxon>Hemiptera</taxon>
        <taxon>Heteroptera</taxon>
        <taxon>Panheteroptera</taxon>
        <taxon>Cimicomorpha</taxon>
        <taxon>Miridae</taxon>
        <taxon>Mirini</taxon>
        <taxon>Lygus</taxon>
    </lineage>
</organism>
<feature type="non-terminal residue" evidence="2">
    <location>
        <position position="1"/>
    </location>
</feature>
<dbReference type="EMBL" id="GBHO01019362">
    <property type="protein sequence ID" value="JAG24242.1"/>
    <property type="molecule type" value="Transcribed_RNA"/>
</dbReference>
<dbReference type="AlphaFoldDB" id="A0A0A9XU63"/>
<protein>
    <submittedName>
        <fullName evidence="2">DNA-directed RNA polymerase subunit beta</fullName>
    </submittedName>
</protein>
<evidence type="ECO:0000313" key="2">
    <source>
        <dbReference type="EMBL" id="JAG24242.1"/>
    </source>
</evidence>
<reference evidence="2" key="1">
    <citation type="journal article" date="2014" name="PLoS ONE">
        <title>Transcriptome-Based Identification of ABC Transporters in the Western Tarnished Plant Bug Lygus hesperus.</title>
        <authorList>
            <person name="Hull J.J."/>
            <person name="Chaney K."/>
            <person name="Geib S.M."/>
            <person name="Fabrick J.A."/>
            <person name="Brent C.S."/>
            <person name="Walsh D."/>
            <person name="Lavine L.C."/>
        </authorList>
    </citation>
    <scope>NUCLEOTIDE SEQUENCE</scope>
</reference>
<reference evidence="2" key="2">
    <citation type="submission" date="2014-07" db="EMBL/GenBank/DDBJ databases">
        <authorList>
            <person name="Hull J."/>
        </authorList>
    </citation>
    <scope>NUCLEOTIDE SEQUENCE</scope>
</reference>
<sequence>LIPCSDDVAFGRHVSMIRQGGRRTLDLAKDETVWTRDDRDDQPKWIQGSVKDVFGNETFLVKTKDEKLWTRHIDQIWPASGPESVDDPSAENQPTPTPSSTEESPSFTPTL</sequence>
<feature type="region of interest" description="Disordered" evidence="1">
    <location>
        <begin position="74"/>
        <end position="111"/>
    </location>
</feature>
<feature type="compositionally biased region" description="Low complexity" evidence="1">
    <location>
        <begin position="98"/>
        <end position="111"/>
    </location>
</feature>
<dbReference type="GO" id="GO:0000428">
    <property type="term" value="C:DNA-directed RNA polymerase complex"/>
    <property type="evidence" value="ECO:0007669"/>
    <property type="project" value="UniProtKB-KW"/>
</dbReference>
<keyword evidence="2" id="KW-0804">Transcription</keyword>
<accession>A0A0A9XU63</accession>
<keyword evidence="2" id="KW-0240">DNA-directed RNA polymerase</keyword>
<name>A0A0A9XU63_LYGHE</name>
<proteinExistence type="predicted"/>